<evidence type="ECO:0000313" key="2">
    <source>
        <dbReference type="Proteomes" id="UP000655523"/>
    </source>
</evidence>
<dbReference type="AlphaFoldDB" id="A0A972NUB9"/>
<keyword evidence="2" id="KW-1185">Reference proteome</keyword>
<dbReference type="Proteomes" id="UP000655523">
    <property type="component" value="Unassembled WGS sequence"/>
</dbReference>
<accession>A0A972NUB9</accession>
<protein>
    <submittedName>
        <fullName evidence="1">XRE family transcriptional regulator</fullName>
    </submittedName>
</protein>
<proteinExistence type="predicted"/>
<comment type="caution">
    <text evidence="1">The sequence shown here is derived from an EMBL/GenBank/DDBJ whole genome shotgun (WGS) entry which is preliminary data.</text>
</comment>
<sequence>MKYKAPSAKELQRLKDELGLSSARMAKLFGLSSGRHWRGYTEQGEKRREISAQTLFFGLAQKELSAEAIERILARMRRAGATIDLSADVGEQE</sequence>
<gene>
    <name evidence="1" type="ORF">GNZ13_32325</name>
</gene>
<reference evidence="1 2" key="1">
    <citation type="submission" date="2019-11" db="EMBL/GenBank/DDBJ databases">
        <title>Metabolism of dissolved organic matter in forest soils.</title>
        <authorList>
            <person name="Cyle K.T."/>
            <person name="Wilhelm R.C."/>
            <person name="Martinez C.E."/>
        </authorList>
    </citation>
    <scope>NUCLEOTIDE SEQUENCE [LARGE SCALE GENOMIC DNA]</scope>
    <source>
        <strain evidence="1 2">5N</strain>
    </source>
</reference>
<dbReference type="EMBL" id="WOEZ01000185">
    <property type="protein sequence ID" value="NPT59122.1"/>
    <property type="molecule type" value="Genomic_DNA"/>
</dbReference>
<organism evidence="1 2">
    <name type="scientific">Paraburkholderia elongata</name>
    <dbReference type="NCBI Taxonomy" id="2675747"/>
    <lineage>
        <taxon>Bacteria</taxon>
        <taxon>Pseudomonadati</taxon>
        <taxon>Pseudomonadota</taxon>
        <taxon>Betaproteobacteria</taxon>
        <taxon>Burkholderiales</taxon>
        <taxon>Burkholderiaceae</taxon>
        <taxon>Paraburkholderia</taxon>
    </lineage>
</organism>
<evidence type="ECO:0000313" key="1">
    <source>
        <dbReference type="EMBL" id="NPT59122.1"/>
    </source>
</evidence>
<name>A0A972NUB9_9BURK</name>